<organism evidence="7 8">
    <name type="scientific">Halococcus salifodinae DSM 8989</name>
    <dbReference type="NCBI Taxonomy" id="1227456"/>
    <lineage>
        <taxon>Archaea</taxon>
        <taxon>Methanobacteriati</taxon>
        <taxon>Methanobacteriota</taxon>
        <taxon>Stenosarchaea group</taxon>
        <taxon>Halobacteria</taxon>
        <taxon>Halobacteriales</taxon>
        <taxon>Halococcaceae</taxon>
        <taxon>Halococcus</taxon>
    </lineage>
</organism>
<comment type="caution">
    <text evidence="7">The sequence shown here is derived from an EMBL/GenBank/DDBJ whole genome shotgun (WGS) entry which is preliminary data.</text>
</comment>
<protein>
    <submittedName>
        <fullName evidence="7">Integrase family protein</fullName>
    </submittedName>
</protein>
<dbReference type="InterPro" id="IPR010998">
    <property type="entry name" value="Integrase_recombinase_N"/>
</dbReference>
<sequence>MNSDPERDIDFDSAVEAFLDAKQKGNDSGNYRALAENVLSRWSEWLQRHGVDDLEDLDSQSMRRYAQRLRRRARARESDPETGITPASARTYYATISGFLTWCVEDERISTNPALARRAKTELPQDSGERTTQQFWSAEDRTRLLRFVDKRAHDAVDEKGYDATIEVRDRALMRVLAFSGCRTAEIARDTRDDRRQGLLWNDVDLEGGSLRVLGKTQEWQDAQLPRQTRSALERHRTVQRPLNNEWPVFPTAHAPTLYQQAREELSERGFDDEEVETLLDESDVEEVLREHEIPPQNLTKRSVRRILRELCDKAGIDPEGAADYLQAHGARRGLGDTLYRERGPGAAQRALIISRPTVHAVVSATRSIASVGPGQLSVRSDTRTHRPPQRPTSTSTLVTSPRTLVTSSTMNKLASLLEYMELDDNSANEQWSQPRRTIERIYAMGPRTLASKTITGP</sequence>
<evidence type="ECO:0000256" key="1">
    <source>
        <dbReference type="ARBA" id="ARBA00022908"/>
    </source>
</evidence>
<dbReference type="InterPro" id="IPR044068">
    <property type="entry name" value="CB"/>
</dbReference>
<keyword evidence="3" id="KW-0233">DNA recombination</keyword>
<evidence type="ECO:0000256" key="4">
    <source>
        <dbReference type="PROSITE-ProRule" id="PRU01248"/>
    </source>
</evidence>
<keyword evidence="8" id="KW-1185">Reference proteome</keyword>
<dbReference type="GO" id="GO:0015074">
    <property type="term" value="P:DNA integration"/>
    <property type="evidence" value="ECO:0007669"/>
    <property type="project" value="UniProtKB-KW"/>
</dbReference>
<reference evidence="7 8" key="1">
    <citation type="journal article" date="2014" name="PLoS Genet.">
        <title>Phylogenetically driven sequencing of extremely halophilic archaea reveals strategies for static and dynamic osmo-response.</title>
        <authorList>
            <person name="Becker E.A."/>
            <person name="Seitzer P.M."/>
            <person name="Tritt A."/>
            <person name="Larsen D."/>
            <person name="Krusor M."/>
            <person name="Yao A.I."/>
            <person name="Wu D."/>
            <person name="Madern D."/>
            <person name="Eisen J.A."/>
            <person name="Darling A.E."/>
            <person name="Facciotti M.T."/>
        </authorList>
    </citation>
    <scope>NUCLEOTIDE SEQUENCE [LARGE SCALE GENOMIC DNA]</scope>
    <source>
        <strain evidence="7 8">DSM 8989</strain>
    </source>
</reference>
<dbReference type="PROSITE" id="PS51900">
    <property type="entry name" value="CB"/>
    <property type="match status" value="1"/>
</dbReference>
<name>M0MUS2_9EURY</name>
<proteinExistence type="predicted"/>
<evidence type="ECO:0000313" key="7">
    <source>
        <dbReference type="EMBL" id="EMA48509.1"/>
    </source>
</evidence>
<dbReference type="Gene3D" id="1.10.150.130">
    <property type="match status" value="1"/>
</dbReference>
<dbReference type="InterPro" id="IPR013762">
    <property type="entry name" value="Integrase-like_cat_sf"/>
</dbReference>
<dbReference type="AlphaFoldDB" id="M0MUS2"/>
<dbReference type="SUPFAM" id="SSF56349">
    <property type="entry name" value="DNA breaking-rejoining enzymes"/>
    <property type="match status" value="1"/>
</dbReference>
<dbReference type="Proteomes" id="UP000011625">
    <property type="component" value="Unassembled WGS sequence"/>
</dbReference>
<evidence type="ECO:0000313" key="8">
    <source>
        <dbReference type="Proteomes" id="UP000011625"/>
    </source>
</evidence>
<dbReference type="Gene3D" id="1.10.443.10">
    <property type="entry name" value="Intergrase catalytic core"/>
    <property type="match status" value="1"/>
</dbReference>
<dbReference type="InterPro" id="IPR050090">
    <property type="entry name" value="Tyrosine_recombinase_XerCD"/>
</dbReference>
<evidence type="ECO:0000256" key="2">
    <source>
        <dbReference type="ARBA" id="ARBA00023125"/>
    </source>
</evidence>
<gene>
    <name evidence="7" type="ORF">C450_19581</name>
</gene>
<keyword evidence="1" id="KW-0229">DNA integration</keyword>
<keyword evidence="2 4" id="KW-0238">DNA-binding</keyword>
<accession>M0MUS2</accession>
<dbReference type="EMBL" id="AOME01000089">
    <property type="protein sequence ID" value="EMA48509.1"/>
    <property type="molecule type" value="Genomic_DNA"/>
</dbReference>
<dbReference type="InterPro" id="IPR011010">
    <property type="entry name" value="DNA_brk_join_enz"/>
</dbReference>
<dbReference type="GO" id="GO:0006310">
    <property type="term" value="P:DNA recombination"/>
    <property type="evidence" value="ECO:0007669"/>
    <property type="project" value="UniProtKB-KW"/>
</dbReference>
<evidence type="ECO:0000256" key="3">
    <source>
        <dbReference type="ARBA" id="ARBA00023172"/>
    </source>
</evidence>
<dbReference type="PANTHER" id="PTHR30349">
    <property type="entry name" value="PHAGE INTEGRASE-RELATED"/>
    <property type="match status" value="1"/>
</dbReference>
<dbReference type="PANTHER" id="PTHR30349:SF41">
    <property type="entry name" value="INTEGRASE_RECOMBINASE PROTEIN MJ0367-RELATED"/>
    <property type="match status" value="1"/>
</dbReference>
<evidence type="ECO:0000259" key="6">
    <source>
        <dbReference type="PROSITE" id="PS51900"/>
    </source>
</evidence>
<evidence type="ECO:0000256" key="5">
    <source>
        <dbReference type="SAM" id="MobiDB-lite"/>
    </source>
</evidence>
<feature type="domain" description="Core-binding (CB)" evidence="6">
    <location>
        <begin position="9"/>
        <end position="104"/>
    </location>
</feature>
<dbReference type="PATRIC" id="fig|1227456.3.peg.3968"/>
<dbReference type="GO" id="GO:0003677">
    <property type="term" value="F:DNA binding"/>
    <property type="evidence" value="ECO:0007669"/>
    <property type="project" value="UniProtKB-UniRule"/>
</dbReference>
<feature type="region of interest" description="Disordered" evidence="5">
    <location>
        <begin position="372"/>
        <end position="399"/>
    </location>
</feature>
<dbReference type="STRING" id="1227456.C450_19581"/>